<comment type="function">
    <text evidence="7">Responsible for the coupling of flagellin expression to flagellar assembly by preventing expression of the flagellin genes when a component of the middle class of proteins is defective. It negatively regulates flagellar genes by inhibiting the activity of FliA by directly binding to FliA.</text>
</comment>
<dbReference type="InterPro" id="IPR031316">
    <property type="entry name" value="FlgM_C"/>
</dbReference>
<keyword evidence="6" id="KW-0804">Transcription</keyword>
<organism evidence="11 12">
    <name type="scientific">Trinickia symbiotica</name>
    <dbReference type="NCBI Taxonomy" id="863227"/>
    <lineage>
        <taxon>Bacteria</taxon>
        <taxon>Pseudomonadati</taxon>
        <taxon>Pseudomonadota</taxon>
        <taxon>Betaproteobacteria</taxon>
        <taxon>Burkholderiales</taxon>
        <taxon>Burkholderiaceae</taxon>
        <taxon>Trinickia</taxon>
    </lineage>
</organism>
<evidence type="ECO:0000256" key="3">
    <source>
        <dbReference type="ARBA" id="ARBA00022491"/>
    </source>
</evidence>
<keyword evidence="4" id="KW-1005">Bacterial flagellum biogenesis</keyword>
<feature type="region of interest" description="Disordered" evidence="9">
    <location>
        <begin position="1"/>
        <end position="45"/>
    </location>
</feature>
<evidence type="ECO:0000313" key="12">
    <source>
        <dbReference type="Proteomes" id="UP000240638"/>
    </source>
</evidence>
<dbReference type="Proteomes" id="UP000240638">
    <property type="component" value="Unassembled WGS sequence"/>
</dbReference>
<keyword evidence="3" id="KW-0678">Repressor</keyword>
<dbReference type="AlphaFoldDB" id="A0A2T3XNP5"/>
<comment type="caution">
    <text evidence="11">The sequence shown here is derived from an EMBL/GenBank/DDBJ whole genome shotgun (WGS) entry which is preliminary data.</text>
</comment>
<evidence type="ECO:0000256" key="4">
    <source>
        <dbReference type="ARBA" id="ARBA00022795"/>
    </source>
</evidence>
<evidence type="ECO:0000256" key="6">
    <source>
        <dbReference type="ARBA" id="ARBA00023163"/>
    </source>
</evidence>
<accession>A0A2T3XNP5</accession>
<evidence type="ECO:0000256" key="7">
    <source>
        <dbReference type="ARBA" id="ARBA00024739"/>
    </source>
</evidence>
<dbReference type="NCBIfam" id="TIGR03824">
    <property type="entry name" value="FlgM_jcvi"/>
    <property type="match status" value="1"/>
</dbReference>
<dbReference type="GO" id="GO:0045892">
    <property type="term" value="P:negative regulation of DNA-templated transcription"/>
    <property type="evidence" value="ECO:0007669"/>
    <property type="project" value="InterPro"/>
</dbReference>
<evidence type="ECO:0000256" key="9">
    <source>
        <dbReference type="SAM" id="MobiDB-lite"/>
    </source>
</evidence>
<sequence length="107" mass="10206">MSSTKGGVQGTRQGGAAGGTGAANAGAAYTPATSGESGGDANVSLSGLSSQLHSLATSGAADIDVAQVESIKQAIKDGTLTIDTGKIADGILETARNLLQATQSSGG</sequence>
<proteinExistence type="inferred from homology"/>
<dbReference type="InterPro" id="IPR035890">
    <property type="entry name" value="Anti-sigma-28_factor_FlgM_sf"/>
</dbReference>
<protein>
    <recommendedName>
        <fullName evidence="2">Negative regulator of flagellin synthesis</fullName>
    </recommendedName>
    <alternativeName>
        <fullName evidence="8">Anti-sigma-28 factor</fullName>
    </alternativeName>
</protein>
<name>A0A2T3XNP5_9BURK</name>
<keyword evidence="11" id="KW-0966">Cell projection</keyword>
<gene>
    <name evidence="11" type="primary">flgM</name>
    <name evidence="11" type="ORF">C9I57_24745</name>
</gene>
<evidence type="ECO:0000256" key="8">
    <source>
        <dbReference type="ARBA" id="ARBA00030117"/>
    </source>
</evidence>
<reference evidence="11 12" key="1">
    <citation type="submission" date="2018-03" db="EMBL/GenBank/DDBJ databases">
        <title>Whole genome analyses suggest that Burkholderia sensu lato contains two further novel genera in the rhizoxinica-symbiotica group Mycetohabitans gen. nov., and Trinickia gen. nov.: implications for the evolution of diazotrophy and nodulation in the Burkholderiaceae.</title>
        <authorList>
            <person name="Estrada De Los Santos P."/>
            <person name="Palmer M."/>
            <person name="Chavez-Ramirez B."/>
            <person name="Steenkamp E.T."/>
            <person name="Hirsch A.M."/>
            <person name="Manyaka P."/>
            <person name="Maluk M."/>
            <person name="Lafos M."/>
            <person name="Crook M."/>
            <person name="Gross E."/>
            <person name="Simon M.F."/>
            <person name="Bueno Dos Reis Junior F."/>
            <person name="Poole P.S."/>
            <person name="Venter S.N."/>
            <person name="James E.K."/>
        </authorList>
    </citation>
    <scope>NUCLEOTIDE SEQUENCE [LARGE SCALE GENOMIC DNA]</scope>
    <source>
        <strain evidence="11 12">JPY-366</strain>
    </source>
</reference>
<evidence type="ECO:0000256" key="2">
    <source>
        <dbReference type="ARBA" id="ARBA00017823"/>
    </source>
</evidence>
<feature type="compositionally biased region" description="Low complexity" evidence="9">
    <location>
        <begin position="22"/>
        <end position="33"/>
    </location>
</feature>
<evidence type="ECO:0000256" key="5">
    <source>
        <dbReference type="ARBA" id="ARBA00023015"/>
    </source>
</evidence>
<dbReference type="InterPro" id="IPR007412">
    <property type="entry name" value="FlgM"/>
</dbReference>
<feature type="domain" description="Anti-sigma-28 factor FlgM C-terminal" evidence="10">
    <location>
        <begin position="43"/>
        <end position="93"/>
    </location>
</feature>
<dbReference type="GO" id="GO:0044781">
    <property type="term" value="P:bacterial-type flagellum organization"/>
    <property type="evidence" value="ECO:0007669"/>
    <property type="project" value="UniProtKB-KW"/>
</dbReference>
<evidence type="ECO:0000256" key="1">
    <source>
        <dbReference type="ARBA" id="ARBA00005322"/>
    </source>
</evidence>
<keyword evidence="11" id="KW-0282">Flagellum</keyword>
<evidence type="ECO:0000259" key="10">
    <source>
        <dbReference type="Pfam" id="PF04316"/>
    </source>
</evidence>
<dbReference type="SUPFAM" id="SSF101498">
    <property type="entry name" value="Anti-sigma factor FlgM"/>
    <property type="match status" value="1"/>
</dbReference>
<keyword evidence="11" id="KW-0969">Cilium</keyword>
<dbReference type="Pfam" id="PF04316">
    <property type="entry name" value="FlgM"/>
    <property type="match status" value="1"/>
</dbReference>
<comment type="similarity">
    <text evidence="1">Belongs to the FlgM family.</text>
</comment>
<feature type="compositionally biased region" description="Gly residues" evidence="9">
    <location>
        <begin position="7"/>
        <end position="21"/>
    </location>
</feature>
<evidence type="ECO:0000313" key="11">
    <source>
        <dbReference type="EMBL" id="PTB18133.1"/>
    </source>
</evidence>
<keyword evidence="5" id="KW-0805">Transcription regulation</keyword>
<dbReference type="EMBL" id="PYUC01000014">
    <property type="protein sequence ID" value="PTB18133.1"/>
    <property type="molecule type" value="Genomic_DNA"/>
</dbReference>